<proteinExistence type="inferred from homology"/>
<dbReference type="PANTHER" id="PTHR12126:SF11">
    <property type="entry name" value="NADH DEHYDROGENASE [UBIQUINONE] 1 ALPHA SUBCOMPLEX SUBUNIT 9, MITOCHONDRIAL"/>
    <property type="match status" value="1"/>
</dbReference>
<comment type="subunit">
    <text evidence="5">Complex I is composed of 45 different subunits. This a component of the hydrophobic protein fraction. Interacts with BLOC1S1. Interacts with SLC2A4. Interacts with CLOCK. Interacts with RAB5IF.</text>
</comment>
<protein>
    <recommendedName>
        <fullName evidence="2">NADH dehydrogenase [ubiquinone] 1 alpha subcomplex subunit 9, mitochondrial</fullName>
    </recommendedName>
    <alternativeName>
        <fullName evidence="4">Complex I-39kD</fullName>
    </alternativeName>
    <alternativeName>
        <fullName evidence="3">NADH-ubiquinone oxidoreductase 39 kDa subunit</fullName>
    </alternativeName>
</protein>
<evidence type="ECO:0000313" key="7">
    <source>
        <dbReference type="EMBL" id="CAG9859884.1"/>
    </source>
</evidence>
<dbReference type="SUPFAM" id="SSF51735">
    <property type="entry name" value="NAD(P)-binding Rossmann-fold domains"/>
    <property type="match status" value="1"/>
</dbReference>
<gene>
    <name evidence="7" type="ORF">PHYEVI_LOCUS6247</name>
</gene>
<evidence type="ECO:0000256" key="1">
    <source>
        <dbReference type="ARBA" id="ARBA00038501"/>
    </source>
</evidence>
<dbReference type="Gene3D" id="3.40.50.720">
    <property type="entry name" value="NAD(P)-binding Rossmann-like Domain"/>
    <property type="match status" value="1"/>
</dbReference>
<dbReference type="PANTHER" id="PTHR12126">
    <property type="entry name" value="NADH-UBIQUINONE OXIDOREDUCTASE 39 KDA SUBUNIT-RELATED"/>
    <property type="match status" value="1"/>
</dbReference>
<dbReference type="InterPro" id="IPR036291">
    <property type="entry name" value="NAD(P)-bd_dom_sf"/>
</dbReference>
<evidence type="ECO:0000313" key="8">
    <source>
        <dbReference type="Proteomes" id="UP001153712"/>
    </source>
</evidence>
<dbReference type="AlphaFoldDB" id="A0A9N9TKH2"/>
<comment type="similarity">
    <text evidence="1">Belongs to the complex I NDUFA9 subunit family.</text>
</comment>
<evidence type="ECO:0000256" key="4">
    <source>
        <dbReference type="ARBA" id="ARBA00043145"/>
    </source>
</evidence>
<evidence type="ECO:0000256" key="3">
    <source>
        <dbReference type="ARBA" id="ARBA00042000"/>
    </source>
</evidence>
<dbReference type="GO" id="GO:0044877">
    <property type="term" value="F:protein-containing complex binding"/>
    <property type="evidence" value="ECO:0007669"/>
    <property type="project" value="TreeGrafter"/>
</dbReference>
<dbReference type="CDD" id="cd05271">
    <property type="entry name" value="NDUFA9_like_SDR_a"/>
    <property type="match status" value="1"/>
</dbReference>
<dbReference type="Pfam" id="PF01370">
    <property type="entry name" value="Epimerase"/>
    <property type="match status" value="1"/>
</dbReference>
<evidence type="ECO:0000256" key="5">
    <source>
        <dbReference type="ARBA" id="ARBA00046455"/>
    </source>
</evidence>
<evidence type="ECO:0000259" key="6">
    <source>
        <dbReference type="Pfam" id="PF01370"/>
    </source>
</evidence>
<feature type="domain" description="NAD-dependent epimerase/dehydratase" evidence="6">
    <location>
        <begin position="58"/>
        <end position="274"/>
    </location>
</feature>
<dbReference type="OrthoDB" id="275457at2759"/>
<accession>A0A9N9TKH2</accession>
<dbReference type="InterPro" id="IPR001509">
    <property type="entry name" value="Epimerase_deHydtase"/>
</dbReference>
<dbReference type="EMBL" id="OU900096">
    <property type="protein sequence ID" value="CAG9859884.1"/>
    <property type="molecule type" value="Genomic_DNA"/>
</dbReference>
<reference evidence="7" key="1">
    <citation type="submission" date="2022-01" db="EMBL/GenBank/DDBJ databases">
        <authorList>
            <person name="King R."/>
        </authorList>
    </citation>
    <scope>NUCLEOTIDE SEQUENCE</scope>
</reference>
<keyword evidence="8" id="KW-1185">Reference proteome</keyword>
<name>A0A9N9TKH2_PHYSR</name>
<dbReference type="Proteomes" id="UP001153712">
    <property type="component" value="Chromosome 3"/>
</dbReference>
<evidence type="ECO:0000256" key="2">
    <source>
        <dbReference type="ARBA" id="ARBA00040720"/>
    </source>
</evidence>
<dbReference type="GO" id="GO:0005739">
    <property type="term" value="C:mitochondrion"/>
    <property type="evidence" value="ECO:0007669"/>
    <property type="project" value="TreeGrafter"/>
</dbReference>
<organism evidence="7 8">
    <name type="scientific">Phyllotreta striolata</name>
    <name type="common">Striped flea beetle</name>
    <name type="synonym">Crioceris striolata</name>
    <dbReference type="NCBI Taxonomy" id="444603"/>
    <lineage>
        <taxon>Eukaryota</taxon>
        <taxon>Metazoa</taxon>
        <taxon>Ecdysozoa</taxon>
        <taxon>Arthropoda</taxon>
        <taxon>Hexapoda</taxon>
        <taxon>Insecta</taxon>
        <taxon>Pterygota</taxon>
        <taxon>Neoptera</taxon>
        <taxon>Endopterygota</taxon>
        <taxon>Coleoptera</taxon>
        <taxon>Polyphaga</taxon>
        <taxon>Cucujiformia</taxon>
        <taxon>Chrysomeloidea</taxon>
        <taxon>Chrysomelidae</taxon>
        <taxon>Galerucinae</taxon>
        <taxon>Alticini</taxon>
        <taxon>Phyllotreta</taxon>
    </lineage>
</organism>
<sequence length="400" mass="45740">MAVVISSTLKLSNCPATISVAYLRLNNYSSSSNPTTLNLSTLKKGTGGRSSFNGVVATVFGATGFIGKYIVNRLGKSGSQIIIPYRGDNYEPFRMKLAGDLGQVYFHEYNLRDEDSIRKCIKYSNVVINLVGRDWETKRFSFNDVNVEGARRLARLSKEAGVERFIHFSSMNASDNPNRSGILPNGSKFLESKGLGEQAVLEEFPEATIFRPSDVYGQEDRFVRYYAHAWRRQATFVPLWYKGERTQKQPVHVSDVATGVMNAIKDPDTAGQIYQAVGPKRYLLSELVDYFFRVMRKDGDWGYKRYDMRWDPIFQLKVTLTERLTWNWPLGHLHWEKIEREHLSDDVKDDIPTLEDLGVHLTTVEEQMPWEFKPWTYAIYKGQDPDEPLAPPEPPKVVVT</sequence>
<dbReference type="InterPro" id="IPR051207">
    <property type="entry name" value="ComplexI_NDUFA9_subunit"/>
</dbReference>